<gene>
    <name evidence="1" type="ORF">JRA39_001252</name>
</gene>
<organism evidence="1">
    <name type="scientific">Providencia stuartii</name>
    <dbReference type="NCBI Taxonomy" id="588"/>
    <lineage>
        <taxon>Bacteria</taxon>
        <taxon>Pseudomonadati</taxon>
        <taxon>Pseudomonadota</taxon>
        <taxon>Gammaproteobacteria</taxon>
        <taxon>Enterobacterales</taxon>
        <taxon>Morganellaceae</taxon>
        <taxon>Providencia</taxon>
    </lineage>
</organism>
<comment type="caution">
    <text evidence="1">The sequence shown here is derived from an EMBL/GenBank/DDBJ whole genome shotgun (WGS) entry which is preliminary data.</text>
</comment>
<accession>A0AAI9HY57</accession>
<sequence>MLKPLIVTIGILLLTACQNSAPSKLAAVSPELNSDTHEFASQSWPVLEPLEPPQGLRACCAFGYDLQAQLWGIPVPFYTIDNIVEADKLGEHHYNDSFLGATAALMGVSDEKVGLLYTDKGGFIDISHVRDTADYTIFLFSQIYPRLGESWTLKLSDELASRQIVFKPFTPPVSTEQRYTLSAYLAAKLAFQLAAWHEIAQWYGYQSVPGFSEGISAFSPEDLYSNLLGARLSMTLILQGRAQSLPLFSQSMEDILPTALEQLGANTKQQTRTMFDRVDGLWWNSYQRVPEKFLVLTRDYDTSDNRYPLMPLQMVPTESLRLSLPNEYQGYSLQELAQFRLLPTSKMAHLPTPQTYWTVADFSTLSEAAKQQDQQQQILSF</sequence>
<evidence type="ECO:0000313" key="1">
    <source>
        <dbReference type="EMBL" id="EMP9432235.1"/>
    </source>
</evidence>
<proteinExistence type="predicted"/>
<protein>
    <submittedName>
        <fullName evidence="1">DUF4056 domain-containing protein</fullName>
    </submittedName>
</protein>
<reference evidence="1" key="1">
    <citation type="submission" date="2024-02" db="EMBL/GenBank/DDBJ databases">
        <authorList>
            <consortium name="Clinical and Environmental Microbiology Branch: Whole genome sequencing antimicrobial resistance pathogens in the healthcare setting"/>
        </authorList>
    </citation>
    <scope>NUCLEOTIDE SEQUENCE</scope>
    <source>
        <strain evidence="1">2020GO-00142</strain>
    </source>
</reference>
<dbReference type="AlphaFoldDB" id="A0AAI9HY57"/>
<dbReference type="EMBL" id="AAZDVE040000006">
    <property type="protein sequence ID" value="EMP9432235.1"/>
    <property type="molecule type" value="Genomic_DNA"/>
</dbReference>
<dbReference type="RefSeq" id="WP_247047194.1">
    <property type="nucleotide sequence ID" value="NZ_JALLDV010000047.1"/>
</dbReference>
<dbReference type="InterPro" id="IPR025130">
    <property type="entry name" value="DUF4056"/>
</dbReference>
<dbReference type="Pfam" id="PF13265">
    <property type="entry name" value="DUF4056"/>
    <property type="match status" value="1"/>
</dbReference>
<dbReference type="PROSITE" id="PS51257">
    <property type="entry name" value="PROKAR_LIPOPROTEIN"/>
    <property type="match status" value="1"/>
</dbReference>
<name>A0AAI9HY57_PROST</name>